<dbReference type="InterPro" id="IPR050834">
    <property type="entry name" value="Glycosyltransf_2"/>
</dbReference>
<dbReference type="Gene3D" id="3.90.550.10">
    <property type="entry name" value="Spore Coat Polysaccharide Biosynthesis Protein SpsA, Chain A"/>
    <property type="match status" value="1"/>
</dbReference>
<keyword evidence="1" id="KW-1133">Transmembrane helix</keyword>
<comment type="caution">
    <text evidence="3">The sequence shown here is derived from an EMBL/GenBank/DDBJ whole genome shotgun (WGS) entry which is preliminary data.</text>
</comment>
<evidence type="ECO:0000313" key="3">
    <source>
        <dbReference type="EMBL" id="GAG81116.1"/>
    </source>
</evidence>
<gene>
    <name evidence="3" type="ORF">S01H4_21600</name>
</gene>
<accession>X1C9T4</accession>
<feature type="domain" description="Glycosyltransferase 2-like" evidence="2">
    <location>
        <begin position="4"/>
        <end position="86"/>
    </location>
</feature>
<organism evidence="3">
    <name type="scientific">marine sediment metagenome</name>
    <dbReference type="NCBI Taxonomy" id="412755"/>
    <lineage>
        <taxon>unclassified sequences</taxon>
        <taxon>metagenomes</taxon>
        <taxon>ecological metagenomes</taxon>
    </lineage>
</organism>
<dbReference type="PANTHER" id="PTHR43685">
    <property type="entry name" value="GLYCOSYLTRANSFERASE"/>
    <property type="match status" value="1"/>
</dbReference>
<sequence>MKQYPIRSISLKKHVGSAKARNLGIKEARNEIIALTDSDCFVSRNWLKNLVPYLNTNDVVGGKVIFRDDIENKLNPSITRQTIISEDSPVNFLNTSNMVFKKSLWNRTSGFLNYRLEDVEFSWRLIKGGYKLFSIPKGLVIHHGTRNPFQNLKKYFQYGKSYSKLSSIHDMHISNKSEALFDKKAIWDYFNLIMILSGLYIALFISYLAVLNIIFSIS</sequence>
<name>X1C9T4_9ZZZZ</name>
<feature type="non-terminal residue" evidence="3">
    <location>
        <position position="218"/>
    </location>
</feature>
<dbReference type="AlphaFoldDB" id="X1C9T4"/>
<reference evidence="3" key="1">
    <citation type="journal article" date="2014" name="Front. Microbiol.">
        <title>High frequency of phylogenetically diverse reductive dehalogenase-homologous genes in deep subseafloor sedimentary metagenomes.</title>
        <authorList>
            <person name="Kawai M."/>
            <person name="Futagami T."/>
            <person name="Toyoda A."/>
            <person name="Takaki Y."/>
            <person name="Nishi S."/>
            <person name="Hori S."/>
            <person name="Arai W."/>
            <person name="Tsubouchi T."/>
            <person name="Morono Y."/>
            <person name="Uchiyama I."/>
            <person name="Ito T."/>
            <person name="Fujiyama A."/>
            <person name="Inagaki F."/>
            <person name="Takami H."/>
        </authorList>
    </citation>
    <scope>NUCLEOTIDE SEQUENCE</scope>
    <source>
        <strain evidence="3">Expedition CK06-06</strain>
    </source>
</reference>
<feature type="transmembrane region" description="Helical" evidence="1">
    <location>
        <begin position="189"/>
        <end position="215"/>
    </location>
</feature>
<evidence type="ECO:0000259" key="2">
    <source>
        <dbReference type="Pfam" id="PF00535"/>
    </source>
</evidence>
<dbReference type="InterPro" id="IPR001173">
    <property type="entry name" value="Glyco_trans_2-like"/>
</dbReference>
<keyword evidence="1" id="KW-0472">Membrane</keyword>
<dbReference type="EMBL" id="BART01009798">
    <property type="protein sequence ID" value="GAG81116.1"/>
    <property type="molecule type" value="Genomic_DNA"/>
</dbReference>
<evidence type="ECO:0000256" key="1">
    <source>
        <dbReference type="SAM" id="Phobius"/>
    </source>
</evidence>
<dbReference type="Pfam" id="PF00535">
    <property type="entry name" value="Glycos_transf_2"/>
    <property type="match status" value="1"/>
</dbReference>
<dbReference type="SUPFAM" id="SSF53448">
    <property type="entry name" value="Nucleotide-diphospho-sugar transferases"/>
    <property type="match status" value="1"/>
</dbReference>
<proteinExistence type="predicted"/>
<protein>
    <recommendedName>
        <fullName evidence="2">Glycosyltransferase 2-like domain-containing protein</fullName>
    </recommendedName>
</protein>
<keyword evidence="1" id="KW-0812">Transmembrane</keyword>
<dbReference type="PANTHER" id="PTHR43685:SF2">
    <property type="entry name" value="GLYCOSYLTRANSFERASE 2-LIKE DOMAIN-CONTAINING PROTEIN"/>
    <property type="match status" value="1"/>
</dbReference>
<dbReference type="InterPro" id="IPR029044">
    <property type="entry name" value="Nucleotide-diphossugar_trans"/>
</dbReference>